<protein>
    <submittedName>
        <fullName evidence="3">GDSL family lipase</fullName>
    </submittedName>
</protein>
<accession>A0A444MQL3</accession>
<dbReference type="InterPro" id="IPR052762">
    <property type="entry name" value="PCW_deacetylase/CE"/>
</dbReference>
<dbReference type="Pfam" id="PF13472">
    <property type="entry name" value="Lipase_GDSL_2"/>
    <property type="match status" value="1"/>
</dbReference>
<keyword evidence="4" id="KW-1185">Reference proteome</keyword>
<dbReference type="InterPro" id="IPR036514">
    <property type="entry name" value="SGNH_hydro_sf"/>
</dbReference>
<dbReference type="Gene3D" id="2.60.120.260">
    <property type="entry name" value="Galactose-binding domain-like"/>
    <property type="match status" value="1"/>
</dbReference>
<dbReference type="GO" id="GO:0052689">
    <property type="term" value="F:carboxylic ester hydrolase activity"/>
    <property type="evidence" value="ECO:0007669"/>
    <property type="project" value="InterPro"/>
</dbReference>
<sequence>MRRHYTCIHQLFTPMATRLHLFILAFIAFSVNGICNAQSVAKTDTLTAIQLKPYGRYMYNQQHNLELISSAVHFGVSFTGEECAVYVSLADTNAHNYLQYELDGVYQKKLRFNGNSKAPIVISATPGKHTIWFYKATEAHTGAIIIEKVAANKVTPLSVQKLPLIEFIGNSITCGAAADASEVPCSTGSYHDQHNAYMAYGPRVARALKANFVLSSVSGIGIYRTWNMDSPSMPQVYENVDFQVAQQQKWDFNTYSPKIVSIALGTNDISRGDGVHARKPFDTAVYEAHFVKFIQLVKTKYPKAQIALLSSPMVKGESGKILENCLRSIKTKIDALYPKDKPVATFFFPPMDSHGCSGHPSVEDHAILAEQLNPFFKKLLKDQ</sequence>
<feature type="domain" description="SGNH hydrolase-type esterase" evidence="1">
    <location>
        <begin position="167"/>
        <end position="309"/>
    </location>
</feature>
<dbReference type="InterPro" id="IPR040794">
    <property type="entry name" value="CE2_N"/>
</dbReference>
<evidence type="ECO:0000259" key="1">
    <source>
        <dbReference type="Pfam" id="PF13472"/>
    </source>
</evidence>
<evidence type="ECO:0000259" key="2">
    <source>
        <dbReference type="Pfam" id="PF17996"/>
    </source>
</evidence>
<dbReference type="OrthoDB" id="9801375at2"/>
<evidence type="ECO:0000313" key="4">
    <source>
        <dbReference type="Proteomes" id="UP000286701"/>
    </source>
</evidence>
<dbReference type="PANTHER" id="PTHR37834:SF2">
    <property type="entry name" value="ESTERASE, SGNH HYDROLASE-TYPE"/>
    <property type="match status" value="1"/>
</dbReference>
<dbReference type="InterPro" id="IPR013830">
    <property type="entry name" value="SGNH_hydro"/>
</dbReference>
<organism evidence="3 4">
    <name type="scientific">Mucilaginibacter gilvus</name>
    <dbReference type="NCBI Taxonomy" id="2305909"/>
    <lineage>
        <taxon>Bacteria</taxon>
        <taxon>Pseudomonadati</taxon>
        <taxon>Bacteroidota</taxon>
        <taxon>Sphingobacteriia</taxon>
        <taxon>Sphingobacteriales</taxon>
        <taxon>Sphingobacteriaceae</taxon>
        <taxon>Mucilaginibacter</taxon>
    </lineage>
</organism>
<dbReference type="Proteomes" id="UP000286701">
    <property type="component" value="Unassembled WGS sequence"/>
</dbReference>
<dbReference type="SUPFAM" id="SSF52266">
    <property type="entry name" value="SGNH hydrolase"/>
    <property type="match status" value="1"/>
</dbReference>
<dbReference type="InterPro" id="IPR037461">
    <property type="entry name" value="CtCE2-like_dom"/>
</dbReference>
<gene>
    <name evidence="3" type="ORF">EPL05_07540</name>
</gene>
<dbReference type="AlphaFoldDB" id="A0A444MQL3"/>
<name>A0A444MQL3_9SPHI</name>
<reference evidence="3 4" key="1">
    <citation type="submission" date="2019-01" db="EMBL/GenBank/DDBJ databases">
        <title>Mucilaginibacter antarcticum sp. nov., isolated from antarctic soil.</title>
        <authorList>
            <person name="Yan Y.-Q."/>
            <person name="Du Z.-J."/>
        </authorList>
    </citation>
    <scope>NUCLEOTIDE SEQUENCE [LARGE SCALE GENOMIC DNA]</scope>
    <source>
        <strain evidence="3 4">F01003</strain>
    </source>
</reference>
<dbReference type="PANTHER" id="PTHR37834">
    <property type="entry name" value="GDSL-LIKE LIPASE/ACYLHYDROLASE DOMAIN PROTEIN (AFU_ORTHOLOGUE AFUA_2G00620)"/>
    <property type="match status" value="1"/>
</dbReference>
<feature type="domain" description="Carbohydrate esterase 2 N-terminal" evidence="2">
    <location>
        <begin position="55"/>
        <end position="152"/>
    </location>
</feature>
<dbReference type="Gene3D" id="3.40.50.1110">
    <property type="entry name" value="SGNH hydrolase"/>
    <property type="match status" value="1"/>
</dbReference>
<dbReference type="CDD" id="cd01831">
    <property type="entry name" value="Endoglucanase_E_like"/>
    <property type="match status" value="1"/>
</dbReference>
<proteinExistence type="predicted"/>
<dbReference type="Pfam" id="PF17996">
    <property type="entry name" value="CE2_N"/>
    <property type="match status" value="1"/>
</dbReference>
<comment type="caution">
    <text evidence="3">The sequence shown here is derived from an EMBL/GenBank/DDBJ whole genome shotgun (WGS) entry which is preliminary data.</text>
</comment>
<dbReference type="EMBL" id="SBIW01000003">
    <property type="protein sequence ID" value="RWY53905.1"/>
    <property type="molecule type" value="Genomic_DNA"/>
</dbReference>
<evidence type="ECO:0000313" key="3">
    <source>
        <dbReference type="EMBL" id="RWY53905.1"/>
    </source>
</evidence>